<evidence type="ECO:0000256" key="6">
    <source>
        <dbReference type="ARBA" id="ARBA00022692"/>
    </source>
</evidence>
<comment type="catalytic activity">
    <reaction evidence="17 18">
        <text>[protein]-dithiol + NADP(+) = [protein]-disulfide + NADPH + H(+)</text>
        <dbReference type="Rhea" id="RHEA:18753"/>
        <dbReference type="Rhea" id="RHEA-COMP:10593"/>
        <dbReference type="Rhea" id="RHEA-COMP:10594"/>
        <dbReference type="ChEBI" id="CHEBI:15378"/>
        <dbReference type="ChEBI" id="CHEBI:29950"/>
        <dbReference type="ChEBI" id="CHEBI:50058"/>
        <dbReference type="ChEBI" id="CHEBI:57783"/>
        <dbReference type="ChEBI" id="CHEBI:58349"/>
        <dbReference type="EC" id="1.8.1.8"/>
    </reaction>
</comment>
<proteinExistence type="inferred from homology"/>
<feature type="chain" id="PRO_5044933214" description="Thiol:disulfide interchange protein DsbD" evidence="18">
    <location>
        <begin position="30"/>
        <end position="614"/>
    </location>
</feature>
<evidence type="ECO:0000256" key="15">
    <source>
        <dbReference type="ARBA" id="ARBA00023284"/>
    </source>
</evidence>
<dbReference type="HAMAP" id="MF_00399">
    <property type="entry name" value="DbsD"/>
    <property type="match status" value="1"/>
</dbReference>
<evidence type="ECO:0000313" key="22">
    <source>
        <dbReference type="Proteomes" id="UP000669605"/>
    </source>
</evidence>
<comment type="subcellular location">
    <subcellularLocation>
        <location evidence="1 18">Cell inner membrane</location>
        <topology evidence="1 18">Multi-pass membrane protein</topology>
    </subcellularLocation>
</comment>
<dbReference type="NCBIfam" id="NF001419">
    <property type="entry name" value="PRK00293.1"/>
    <property type="match status" value="1"/>
</dbReference>
<comment type="similarity">
    <text evidence="2 18">Belongs to the thioredoxin family. DsbD subfamily.</text>
</comment>
<dbReference type="PROSITE" id="PS51352">
    <property type="entry name" value="THIOREDOXIN_2"/>
    <property type="match status" value="1"/>
</dbReference>
<accession>A0ABX1QPS6</accession>
<dbReference type="GO" id="GO:0047134">
    <property type="term" value="F:protein-disulfide reductase [NAD(P)H] activity"/>
    <property type="evidence" value="ECO:0007669"/>
    <property type="project" value="UniProtKB-EC"/>
</dbReference>
<feature type="disulfide bond" description="Redox-active" evidence="18">
    <location>
        <begin position="529"/>
        <end position="532"/>
    </location>
</feature>
<dbReference type="InterPro" id="IPR013766">
    <property type="entry name" value="Thioredoxin_domain"/>
</dbReference>
<feature type="region of interest" description="Disordered" evidence="19">
    <location>
        <begin position="166"/>
        <end position="187"/>
    </location>
</feature>
<evidence type="ECO:0000256" key="8">
    <source>
        <dbReference type="ARBA" id="ARBA00022748"/>
    </source>
</evidence>
<sequence length="614" mass="65982" precursor="true">MSRLRSRLRLPFFLSFLIFFLLAPLPSRAADPVPPEEAFVPHAYRGENGTIVVEFTIREGYYLYRDKLRFTVLSPQETRLLPELPPGESKQDEFFGEVQIFRNRLGLPLRYEGETPQRLRITHQGCWDGGICYPPVISDLEVTATPPAPSLLQRLRGVTPTYTPAQASASIAAESTPPSSPLPGDESGRLAQALAGSHWAPMLATFFGLGLLLAFTPCTFPMIPIISGIIVGSKEHVSRGRAFGLSLAYVMAMAATYAIAGALAGLSGTLLSATLQTPWVLGGLALVFVLLSLSMFGFYELQLPASWQTRLDAAAGRLPGGRYLGVALMGAISALVVGPCVAAPLAGALLYIARTGDAWLGGWALFALGLGMGAPLVAVGLGARELLPRSGPWLKGVKRIFGVLMLALAWWIVRPVAPDWLWLLGWALLALGTSVFLHALDPLPPQAPAMRRLGKALGLALATYGIVALVGLLGGARDPLQPLALRLSAASSASVPAQQVPTVRTLAELESAVRASDRPVLVDVRADWCISCLELERALEDPRLRPHLADVTRLGADVTAADESARALLRRFELFGPPALLFFAPGGKEHSELRVAGYLGPDELLPRFERWLGR</sequence>
<gene>
    <name evidence="18 21" type="primary">dsbD</name>
    <name evidence="21" type="ORF">GV368_08000</name>
</gene>
<keyword evidence="11 18" id="KW-0560">Oxidoreductase</keyword>
<dbReference type="SUPFAM" id="SSF52833">
    <property type="entry name" value="Thioredoxin-like"/>
    <property type="match status" value="1"/>
</dbReference>
<dbReference type="InterPro" id="IPR036249">
    <property type="entry name" value="Thioredoxin-like_sf"/>
</dbReference>
<feature type="transmembrane region" description="Helical" evidence="18">
    <location>
        <begin position="423"/>
        <end position="444"/>
    </location>
</feature>
<keyword evidence="5 18" id="KW-0997">Cell inner membrane</keyword>
<evidence type="ECO:0000256" key="9">
    <source>
        <dbReference type="ARBA" id="ARBA00022982"/>
    </source>
</evidence>
<comment type="catalytic activity">
    <reaction evidence="16 18">
        <text>[protein]-dithiol + NAD(+) = [protein]-disulfide + NADH + H(+)</text>
        <dbReference type="Rhea" id="RHEA:18749"/>
        <dbReference type="Rhea" id="RHEA-COMP:10593"/>
        <dbReference type="Rhea" id="RHEA-COMP:10594"/>
        <dbReference type="ChEBI" id="CHEBI:15378"/>
        <dbReference type="ChEBI" id="CHEBI:29950"/>
        <dbReference type="ChEBI" id="CHEBI:50058"/>
        <dbReference type="ChEBI" id="CHEBI:57540"/>
        <dbReference type="ChEBI" id="CHEBI:57945"/>
        <dbReference type="EC" id="1.8.1.8"/>
    </reaction>
</comment>
<keyword evidence="15 18" id="KW-0676">Redox-active center</keyword>
<dbReference type="RefSeq" id="WP_169116139.1">
    <property type="nucleotide sequence ID" value="NZ_JAAAUB010000010.1"/>
</dbReference>
<keyword evidence="9 18" id="KW-0249">Electron transport</keyword>
<dbReference type="InterPro" id="IPR022910">
    <property type="entry name" value="Thiol_diS_interchange_DbsD"/>
</dbReference>
<protein>
    <recommendedName>
        <fullName evidence="18">Thiol:disulfide interchange protein DsbD</fullName>
        <ecNumber evidence="18">1.8.1.8</ecNumber>
    </recommendedName>
    <alternativeName>
        <fullName evidence="18">Protein-disulfide reductase</fullName>
        <shortName evidence="18">Disulfide reductase</shortName>
    </alternativeName>
</protein>
<feature type="disulfide bond" description="Redox-active" evidence="18">
    <location>
        <begin position="218"/>
        <end position="340"/>
    </location>
</feature>
<dbReference type="InterPro" id="IPR003834">
    <property type="entry name" value="Cyt_c_assmbl_TM_dom"/>
</dbReference>
<keyword evidence="4 18" id="KW-1003">Cell membrane</keyword>
<evidence type="ECO:0000256" key="13">
    <source>
        <dbReference type="ARBA" id="ARBA00023136"/>
    </source>
</evidence>
<evidence type="ECO:0000256" key="7">
    <source>
        <dbReference type="ARBA" id="ARBA00022729"/>
    </source>
</evidence>
<keyword evidence="3 18" id="KW-0813">Transport</keyword>
<reference evidence="21 22" key="1">
    <citation type="journal article" date="2020" name="Curr. Microbiol.">
        <title>Tepidiphilus baoligensis sp. nov., a Novel Bacterium of the Family Hydrogenophilaceae Isolated from an Oil Reservoir.</title>
        <authorList>
            <person name="Zhang X."/>
            <person name="Wang G."/>
            <person name="Ma X."/>
            <person name="Yu J."/>
            <person name="You J."/>
            <person name="Xue Y."/>
            <person name="Ma Y."/>
        </authorList>
    </citation>
    <scope>NUCLEOTIDE SEQUENCE [LARGE SCALE GENOMIC DNA]</scope>
    <source>
        <strain evidence="21 22">B18-69</strain>
    </source>
</reference>
<dbReference type="InterPro" id="IPR036929">
    <property type="entry name" value="DsbDN_sf"/>
</dbReference>
<feature type="transmembrane region" description="Helical" evidence="18">
    <location>
        <begin position="279"/>
        <end position="301"/>
    </location>
</feature>
<dbReference type="PANTHER" id="PTHR32234:SF0">
    <property type="entry name" value="THIOL:DISULFIDE INTERCHANGE PROTEIN DSBD"/>
    <property type="match status" value="1"/>
</dbReference>
<keyword evidence="12 18" id="KW-0520">NAD</keyword>
<feature type="transmembrane region" description="Helical" evidence="18">
    <location>
        <begin position="358"/>
        <end position="379"/>
    </location>
</feature>
<keyword evidence="13 18" id="KW-0472">Membrane</keyword>
<evidence type="ECO:0000256" key="19">
    <source>
        <dbReference type="SAM" id="MobiDB-lite"/>
    </source>
</evidence>
<feature type="transmembrane region" description="Helical" evidence="18">
    <location>
        <begin position="456"/>
        <end position="476"/>
    </location>
</feature>
<feature type="transmembrane region" description="Helical" evidence="18">
    <location>
        <begin position="322"/>
        <end position="352"/>
    </location>
</feature>
<feature type="signal peptide" evidence="18">
    <location>
        <begin position="1"/>
        <end position="29"/>
    </location>
</feature>
<comment type="caution">
    <text evidence="21">The sequence shown here is derived from an EMBL/GenBank/DDBJ whole genome shotgun (WGS) entry which is preliminary data.</text>
</comment>
<dbReference type="Gene3D" id="2.60.40.1250">
    <property type="entry name" value="Thiol:disulfide interchange protein DsbD, N-terminal domain"/>
    <property type="match status" value="1"/>
</dbReference>
<dbReference type="Pfam" id="PF13899">
    <property type="entry name" value="Thioredoxin_7"/>
    <property type="match status" value="1"/>
</dbReference>
<evidence type="ECO:0000256" key="5">
    <source>
        <dbReference type="ARBA" id="ARBA00022519"/>
    </source>
</evidence>
<feature type="transmembrane region" description="Helical" evidence="18">
    <location>
        <begin position="243"/>
        <end position="267"/>
    </location>
</feature>
<dbReference type="SUPFAM" id="SSF74863">
    <property type="entry name" value="Thiol:disulfide interchange protein DsbD, N-terminal domain (DsbD-alpha)"/>
    <property type="match status" value="1"/>
</dbReference>
<dbReference type="InterPro" id="IPR028250">
    <property type="entry name" value="DsbDN"/>
</dbReference>
<dbReference type="Proteomes" id="UP000669605">
    <property type="component" value="Unassembled WGS sequence"/>
</dbReference>
<keyword evidence="14 18" id="KW-1015">Disulfide bond</keyword>
<evidence type="ECO:0000256" key="18">
    <source>
        <dbReference type="HAMAP-Rule" id="MF_00399"/>
    </source>
</evidence>
<feature type="transmembrane region" description="Helical" evidence="18">
    <location>
        <begin position="206"/>
        <end position="231"/>
    </location>
</feature>
<evidence type="ECO:0000256" key="11">
    <source>
        <dbReference type="ARBA" id="ARBA00023002"/>
    </source>
</evidence>
<evidence type="ECO:0000256" key="1">
    <source>
        <dbReference type="ARBA" id="ARBA00004429"/>
    </source>
</evidence>
<keyword evidence="7 18" id="KW-0732">Signal</keyword>
<evidence type="ECO:0000256" key="3">
    <source>
        <dbReference type="ARBA" id="ARBA00022448"/>
    </source>
</evidence>
<dbReference type="Pfam" id="PF02683">
    <property type="entry name" value="DsbD_TM"/>
    <property type="match status" value="1"/>
</dbReference>
<dbReference type="EMBL" id="JAAAUB010000010">
    <property type="protein sequence ID" value="NMH17038.1"/>
    <property type="molecule type" value="Genomic_DNA"/>
</dbReference>
<keyword evidence="6 18" id="KW-0812">Transmembrane</keyword>
<dbReference type="EC" id="1.8.1.8" evidence="18"/>
<evidence type="ECO:0000256" key="2">
    <source>
        <dbReference type="ARBA" id="ARBA00007241"/>
    </source>
</evidence>
<dbReference type="PANTHER" id="PTHR32234">
    <property type="entry name" value="THIOL:DISULFIDE INTERCHANGE PROTEIN DSBD"/>
    <property type="match status" value="1"/>
</dbReference>
<evidence type="ECO:0000256" key="14">
    <source>
        <dbReference type="ARBA" id="ARBA00023157"/>
    </source>
</evidence>
<organism evidence="21 22">
    <name type="scientific">Tepidiphilus baoligensis</name>
    <dbReference type="NCBI Taxonomy" id="2698687"/>
    <lineage>
        <taxon>Bacteria</taxon>
        <taxon>Pseudomonadati</taxon>
        <taxon>Pseudomonadota</taxon>
        <taxon>Hydrogenophilia</taxon>
        <taxon>Hydrogenophilales</taxon>
        <taxon>Hydrogenophilaceae</taxon>
        <taxon>Tepidiphilus</taxon>
    </lineage>
</organism>
<keyword evidence="10 18" id="KW-1133">Transmembrane helix</keyword>
<evidence type="ECO:0000256" key="10">
    <source>
        <dbReference type="ARBA" id="ARBA00022989"/>
    </source>
</evidence>
<evidence type="ECO:0000256" key="16">
    <source>
        <dbReference type="ARBA" id="ARBA00047388"/>
    </source>
</evidence>
<dbReference type="Pfam" id="PF11412">
    <property type="entry name" value="DsbD_N"/>
    <property type="match status" value="1"/>
</dbReference>
<evidence type="ECO:0000256" key="17">
    <source>
        <dbReference type="ARBA" id="ARBA00047804"/>
    </source>
</evidence>
<feature type="transmembrane region" description="Helical" evidence="18">
    <location>
        <begin position="400"/>
        <end position="417"/>
    </location>
</feature>
<keyword evidence="8 18" id="KW-0201">Cytochrome c-type biogenesis</keyword>
<name>A0ABX1QPS6_9PROT</name>
<comment type="function">
    <text evidence="18">Required to facilitate the formation of correct disulfide bonds in some periplasmic proteins and for the assembly of the periplasmic c-type cytochromes. Acts by transferring electrons from cytoplasmic thioredoxin to the periplasm. This transfer involves a cascade of disulfide bond formation and reduction steps.</text>
</comment>
<evidence type="ECO:0000259" key="20">
    <source>
        <dbReference type="PROSITE" id="PS51352"/>
    </source>
</evidence>
<feature type="disulfide bond" description="Redox-active" evidence="18">
    <location>
        <begin position="126"/>
        <end position="132"/>
    </location>
</feature>
<evidence type="ECO:0000256" key="4">
    <source>
        <dbReference type="ARBA" id="ARBA00022475"/>
    </source>
</evidence>
<dbReference type="Gene3D" id="3.40.30.10">
    <property type="entry name" value="Glutaredoxin"/>
    <property type="match status" value="1"/>
</dbReference>
<feature type="domain" description="Thioredoxin" evidence="20">
    <location>
        <begin position="484"/>
        <end position="613"/>
    </location>
</feature>
<evidence type="ECO:0000256" key="12">
    <source>
        <dbReference type="ARBA" id="ARBA00023027"/>
    </source>
</evidence>
<evidence type="ECO:0000313" key="21">
    <source>
        <dbReference type="EMBL" id="NMH17038.1"/>
    </source>
</evidence>
<keyword evidence="22" id="KW-1185">Reference proteome</keyword>